<dbReference type="GeneID" id="66076098"/>
<reference evidence="3" key="1">
    <citation type="journal article" date="2021" name="Genome Biol. Evol.">
        <title>The assembled and annotated genome of the fairy-ring fungus Marasmius oreades.</title>
        <authorList>
            <person name="Hiltunen M."/>
            <person name="Ament-Velasquez S.L."/>
            <person name="Johannesson H."/>
        </authorList>
    </citation>
    <scope>NUCLEOTIDE SEQUENCE</scope>
    <source>
        <strain evidence="3">03SP1</strain>
    </source>
</reference>
<sequence>MRNKLLPAPSFPRKELTMPVPVSAFDVKPWIRPAETTENLDWAPLKTINLSIFDQPGGKQKLAEDLRDSAKNVGFWIVTGHGIPDEEVLRQLSIANTFFNLPIEEKRKYPCDFSIGNYFGYREPKRTIGDTSVKENMEMLNIPKYTVNDDYKDVSKHDIVKAYEEEIAAFHRKLFERVAAKLFVLLAIILELPENYLLDAHAYDKKSEDHLRYMIYHPRSLEDRKLANDGRGGGHTDFGSLTLLFSQNVAGLQIRTPTGEWKYVKPVTGGITVNNADVLQFLTKGYIKSTIHRVVGPPADQSHLHRLGLLYFVRPADDTPIVPVPSPVLEREGLLTEEDREAQQHPENAVKGYDWTRARVENAHNRTKVSRSYDDNIEEKTFNYKGLEVRKRWY</sequence>
<dbReference type="Gene3D" id="2.60.120.330">
    <property type="entry name" value="B-lactam Antibiotic, Isopenicillin N Synthase, Chain"/>
    <property type="match status" value="1"/>
</dbReference>
<dbReference type="EMBL" id="CM032184">
    <property type="protein sequence ID" value="KAG7093342.1"/>
    <property type="molecule type" value="Genomic_DNA"/>
</dbReference>
<keyword evidence="4" id="KW-1185">Reference proteome</keyword>
<dbReference type="RefSeq" id="XP_043009812.1">
    <property type="nucleotide sequence ID" value="XM_043151732.1"/>
</dbReference>
<accession>A0A9P7S0Z0</accession>
<dbReference type="InterPro" id="IPR026992">
    <property type="entry name" value="DIOX_N"/>
</dbReference>
<dbReference type="KEGG" id="more:E1B28_007022"/>
<keyword evidence="1" id="KW-0560">Oxidoreductase</keyword>
<dbReference type="Pfam" id="PF14226">
    <property type="entry name" value="DIOX_N"/>
    <property type="match status" value="1"/>
</dbReference>
<dbReference type="SUPFAM" id="SSF51197">
    <property type="entry name" value="Clavaminate synthase-like"/>
    <property type="match status" value="1"/>
</dbReference>
<evidence type="ECO:0000259" key="2">
    <source>
        <dbReference type="PROSITE" id="PS51471"/>
    </source>
</evidence>
<dbReference type="PROSITE" id="PS51471">
    <property type="entry name" value="FE2OG_OXY"/>
    <property type="match status" value="1"/>
</dbReference>
<gene>
    <name evidence="3" type="ORF">E1B28_007022</name>
</gene>
<dbReference type="GO" id="GO:0016491">
    <property type="term" value="F:oxidoreductase activity"/>
    <property type="evidence" value="ECO:0007669"/>
    <property type="project" value="UniProtKB-KW"/>
</dbReference>
<proteinExistence type="inferred from homology"/>
<evidence type="ECO:0000256" key="1">
    <source>
        <dbReference type="RuleBase" id="RU003682"/>
    </source>
</evidence>
<feature type="domain" description="Fe2OG dioxygenase" evidence="2">
    <location>
        <begin position="207"/>
        <end position="315"/>
    </location>
</feature>
<evidence type="ECO:0000313" key="3">
    <source>
        <dbReference type="EMBL" id="KAG7093342.1"/>
    </source>
</evidence>
<organism evidence="3 4">
    <name type="scientific">Marasmius oreades</name>
    <name type="common">fairy-ring Marasmius</name>
    <dbReference type="NCBI Taxonomy" id="181124"/>
    <lineage>
        <taxon>Eukaryota</taxon>
        <taxon>Fungi</taxon>
        <taxon>Dikarya</taxon>
        <taxon>Basidiomycota</taxon>
        <taxon>Agaricomycotina</taxon>
        <taxon>Agaricomycetes</taxon>
        <taxon>Agaricomycetidae</taxon>
        <taxon>Agaricales</taxon>
        <taxon>Marasmiineae</taxon>
        <taxon>Marasmiaceae</taxon>
        <taxon>Marasmius</taxon>
    </lineage>
</organism>
<keyword evidence="1" id="KW-0479">Metal-binding</keyword>
<dbReference type="PRINTS" id="PR00682">
    <property type="entry name" value="IPNSYNTHASE"/>
</dbReference>
<dbReference type="GO" id="GO:0046872">
    <property type="term" value="F:metal ion binding"/>
    <property type="evidence" value="ECO:0007669"/>
    <property type="project" value="UniProtKB-KW"/>
</dbReference>
<name>A0A9P7S0Z0_9AGAR</name>
<dbReference type="InterPro" id="IPR044861">
    <property type="entry name" value="IPNS-like_FE2OG_OXY"/>
</dbReference>
<evidence type="ECO:0000313" key="4">
    <source>
        <dbReference type="Proteomes" id="UP001049176"/>
    </source>
</evidence>
<dbReference type="InterPro" id="IPR027443">
    <property type="entry name" value="IPNS-like_sf"/>
</dbReference>
<dbReference type="InterPro" id="IPR005123">
    <property type="entry name" value="Oxoglu/Fe-dep_dioxygenase_dom"/>
</dbReference>
<dbReference type="AlphaFoldDB" id="A0A9P7S0Z0"/>
<dbReference type="Proteomes" id="UP001049176">
    <property type="component" value="Chromosome 4"/>
</dbReference>
<comment type="similarity">
    <text evidence="1">Belongs to the iron/ascorbate-dependent oxidoreductase family.</text>
</comment>
<keyword evidence="1" id="KW-0408">Iron</keyword>
<dbReference type="FunFam" id="2.60.120.330:FF:000040">
    <property type="entry name" value="Chromosome 21, whole genome shotgun sequence"/>
    <property type="match status" value="1"/>
</dbReference>
<protein>
    <recommendedName>
        <fullName evidence="2">Fe2OG dioxygenase domain-containing protein</fullName>
    </recommendedName>
</protein>
<dbReference type="OrthoDB" id="406156at2759"/>
<comment type="caution">
    <text evidence="3">The sequence shown here is derived from an EMBL/GenBank/DDBJ whole genome shotgun (WGS) entry which is preliminary data.</text>
</comment>
<dbReference type="Pfam" id="PF03171">
    <property type="entry name" value="2OG-FeII_Oxy"/>
    <property type="match status" value="1"/>
</dbReference>
<dbReference type="PANTHER" id="PTHR47990">
    <property type="entry name" value="2-OXOGLUTARATE (2OG) AND FE(II)-DEPENDENT OXYGENASE SUPERFAMILY PROTEIN-RELATED"/>
    <property type="match status" value="1"/>
</dbReference>
<dbReference type="InterPro" id="IPR050231">
    <property type="entry name" value="Iron_ascorbate_oxido_reductase"/>
</dbReference>